<gene>
    <name evidence="5" type="ORF">LSH36_777g02080</name>
</gene>
<dbReference type="Pfam" id="PF03016">
    <property type="entry name" value="Exostosin_GT47"/>
    <property type="match status" value="1"/>
</dbReference>
<feature type="region of interest" description="Disordered" evidence="2">
    <location>
        <begin position="37"/>
        <end position="77"/>
    </location>
</feature>
<dbReference type="Proteomes" id="UP001208570">
    <property type="component" value="Unassembled WGS sequence"/>
</dbReference>
<comment type="caution">
    <text evidence="5">The sequence shown here is derived from an EMBL/GenBank/DDBJ whole genome shotgun (WGS) entry which is preliminary data.</text>
</comment>
<reference evidence="5" key="1">
    <citation type="journal article" date="2023" name="Mol. Biol. Evol.">
        <title>Third-Generation Sequencing Reveals the Adaptive Role of the Epigenome in Three Deep-Sea Polychaetes.</title>
        <authorList>
            <person name="Perez M."/>
            <person name="Aroh O."/>
            <person name="Sun Y."/>
            <person name="Lan Y."/>
            <person name="Juniper S.K."/>
            <person name="Young C.R."/>
            <person name="Angers B."/>
            <person name="Qian P.Y."/>
        </authorList>
    </citation>
    <scope>NUCLEOTIDE SEQUENCE</scope>
    <source>
        <strain evidence="5">P08H-3</strain>
    </source>
</reference>
<dbReference type="GO" id="GO:0015020">
    <property type="term" value="F:glucuronosyltransferase activity"/>
    <property type="evidence" value="ECO:0007669"/>
    <property type="project" value="TreeGrafter"/>
</dbReference>
<evidence type="ECO:0000256" key="1">
    <source>
        <dbReference type="ARBA" id="ARBA00010271"/>
    </source>
</evidence>
<accession>A0AAD9J0W5</accession>
<keyword evidence="3" id="KW-1133">Transmembrane helix</keyword>
<feature type="transmembrane region" description="Helical" evidence="3">
    <location>
        <begin position="7"/>
        <end position="26"/>
    </location>
</feature>
<keyword evidence="6" id="KW-1185">Reference proteome</keyword>
<organism evidence="5 6">
    <name type="scientific">Paralvinella palmiformis</name>
    <dbReference type="NCBI Taxonomy" id="53620"/>
    <lineage>
        <taxon>Eukaryota</taxon>
        <taxon>Metazoa</taxon>
        <taxon>Spiralia</taxon>
        <taxon>Lophotrochozoa</taxon>
        <taxon>Annelida</taxon>
        <taxon>Polychaeta</taxon>
        <taxon>Sedentaria</taxon>
        <taxon>Canalipalpata</taxon>
        <taxon>Terebellida</taxon>
        <taxon>Terebelliformia</taxon>
        <taxon>Alvinellidae</taxon>
        <taxon>Paralvinella</taxon>
    </lineage>
</organism>
<dbReference type="InterPro" id="IPR004263">
    <property type="entry name" value="Exostosin"/>
</dbReference>
<evidence type="ECO:0000313" key="5">
    <source>
        <dbReference type="EMBL" id="KAK2144201.1"/>
    </source>
</evidence>
<dbReference type="InterPro" id="IPR040911">
    <property type="entry name" value="Exostosin_GT47"/>
</dbReference>
<dbReference type="PANTHER" id="PTHR11062:SF129">
    <property type="entry name" value="EXOSTOSIN-1"/>
    <property type="match status" value="1"/>
</dbReference>
<keyword evidence="3" id="KW-0472">Membrane</keyword>
<dbReference type="GO" id="GO:0008375">
    <property type="term" value="F:acetylglucosaminyltransferase activity"/>
    <property type="evidence" value="ECO:0007669"/>
    <property type="project" value="TreeGrafter"/>
</dbReference>
<feature type="domain" description="Exostosin GT47" evidence="4">
    <location>
        <begin position="91"/>
        <end position="299"/>
    </location>
</feature>
<name>A0AAD9J0W5_9ANNE</name>
<feature type="compositionally biased region" description="Basic and acidic residues" evidence="2">
    <location>
        <begin position="45"/>
        <end position="57"/>
    </location>
</feature>
<keyword evidence="3" id="KW-0812">Transmembrane</keyword>
<dbReference type="GO" id="GO:0005794">
    <property type="term" value="C:Golgi apparatus"/>
    <property type="evidence" value="ECO:0007669"/>
    <property type="project" value="TreeGrafter"/>
</dbReference>
<evidence type="ECO:0000256" key="3">
    <source>
        <dbReference type="SAM" id="Phobius"/>
    </source>
</evidence>
<dbReference type="GO" id="GO:0015012">
    <property type="term" value="P:heparan sulfate proteoglycan biosynthetic process"/>
    <property type="evidence" value="ECO:0007669"/>
    <property type="project" value="UniProtKB-ARBA"/>
</dbReference>
<dbReference type="PANTHER" id="PTHR11062">
    <property type="entry name" value="EXOSTOSIN HEPARAN SULFATE GLYCOSYLTRANSFERASE -RELATED"/>
    <property type="match status" value="1"/>
</dbReference>
<dbReference type="EMBL" id="JAODUP010000777">
    <property type="protein sequence ID" value="KAK2144201.1"/>
    <property type="molecule type" value="Genomic_DNA"/>
</dbReference>
<evidence type="ECO:0000313" key="6">
    <source>
        <dbReference type="Proteomes" id="UP001208570"/>
    </source>
</evidence>
<evidence type="ECO:0000256" key="2">
    <source>
        <dbReference type="SAM" id="MobiDB-lite"/>
    </source>
</evidence>
<comment type="similarity">
    <text evidence="1">Belongs to the glycosyltransferase 47 family.</text>
</comment>
<proteinExistence type="inferred from homology"/>
<dbReference type="AlphaFoldDB" id="A0AAD9J0W5"/>
<sequence>MQAKKRYLLTTVGLGCFILLGYWSLWSASSGRDDNNPYRLQPRSFHGEKDHASDQDVHISAQQRRKTARPSTKDPENDCRMETCFDFGRCRNGFKVYVYPTRSRISSKYEEILRAIRESPYITADPTEACILIPSVDTLDRDKLSKDSYVHHIKDQIETLKYWNNGQNHFVFNLYAGTWPEYVEDDYGFDPGRAMIAQASMSNAHYRPGFDVSFPLFHKEHAFKGGESGYLTSNNVPPIREYVLTFKGKRYLTGIGSETRNSLYHIHNDKDIILLTTCRHGKEWRSIMDERCEKDNEDYDKNFLCTVIILPESVNGISQLVYIIGARNKRSVQNSPNKVPACASQHQV</sequence>
<protein>
    <recommendedName>
        <fullName evidence="4">Exostosin GT47 domain-containing protein</fullName>
    </recommendedName>
</protein>
<evidence type="ECO:0000259" key="4">
    <source>
        <dbReference type="Pfam" id="PF03016"/>
    </source>
</evidence>